<dbReference type="AlphaFoldDB" id="K2QRF8"/>
<accession>K2QRF8</accession>
<name>K2QRF8_9HYPH</name>
<evidence type="ECO:0000256" key="1">
    <source>
        <dbReference type="SAM" id="MobiDB-lite"/>
    </source>
</evidence>
<organism evidence="2 3">
    <name type="scientific">Agrobacterium albertimagni AOL15</name>
    <dbReference type="NCBI Taxonomy" id="1156935"/>
    <lineage>
        <taxon>Bacteria</taxon>
        <taxon>Pseudomonadati</taxon>
        <taxon>Pseudomonadota</taxon>
        <taxon>Alphaproteobacteria</taxon>
        <taxon>Hyphomicrobiales</taxon>
        <taxon>Rhizobiaceae</taxon>
        <taxon>Rhizobium/Agrobacterium group</taxon>
        <taxon>Agrobacterium</taxon>
    </lineage>
</organism>
<sequence>MQTITAPKSTSADSSHAGASNIRSFDLDNNTVFQNLLNDASVKQYIERQEDGSYDWTWTPSDGPTTTQQSVARWLIGSAEGTIDGSAARDDSYTQSDVDLFKTLTGYNLVLTPAGASLVCDDFGKGVPNADKSLVNEARTLIDTIAFARRDANLGSGSLPSTICLRCCSVMAETRMAISMQQRLF</sequence>
<dbReference type="RefSeq" id="WP_006728115.1">
    <property type="nucleotide sequence ID" value="NZ_ALJF01000018.1"/>
</dbReference>
<evidence type="ECO:0000313" key="3">
    <source>
        <dbReference type="Proteomes" id="UP000007123"/>
    </source>
</evidence>
<dbReference type="Proteomes" id="UP000007123">
    <property type="component" value="Unassembled WGS sequence"/>
</dbReference>
<reference evidence="2 3" key="1">
    <citation type="journal article" date="2012" name="J. Bacteriol.">
        <title>Draft Genome Sequence of Agrobacterium albertimagni Strain AOL15.</title>
        <authorList>
            <person name="Trimble W.L."/>
            <person name="Phung le T."/>
            <person name="Meyer F."/>
            <person name="Gilbert J.A."/>
            <person name="Silver S."/>
        </authorList>
    </citation>
    <scope>NUCLEOTIDE SEQUENCE [LARGE SCALE GENOMIC DNA]</scope>
    <source>
        <strain evidence="2 3">AOL15</strain>
    </source>
</reference>
<keyword evidence="3" id="KW-1185">Reference proteome</keyword>
<evidence type="ECO:0000313" key="2">
    <source>
        <dbReference type="EMBL" id="EKF57617.1"/>
    </source>
</evidence>
<dbReference type="EMBL" id="ALJF01000018">
    <property type="protein sequence ID" value="EKF57617.1"/>
    <property type="molecule type" value="Genomic_DNA"/>
</dbReference>
<proteinExistence type="predicted"/>
<protein>
    <submittedName>
        <fullName evidence="2">Uncharacterized protein</fullName>
    </submittedName>
</protein>
<feature type="region of interest" description="Disordered" evidence="1">
    <location>
        <begin position="1"/>
        <end position="20"/>
    </location>
</feature>
<comment type="caution">
    <text evidence="2">The sequence shown here is derived from an EMBL/GenBank/DDBJ whole genome shotgun (WGS) entry which is preliminary data.</text>
</comment>
<gene>
    <name evidence="2" type="ORF">QWE_20633</name>
</gene>